<feature type="domain" description="Phosphoribulokinase/uridine kinase" evidence="1">
    <location>
        <begin position="17"/>
        <end position="153"/>
    </location>
</feature>
<evidence type="ECO:0000313" key="2">
    <source>
        <dbReference type="EMBL" id="SMH42900.1"/>
    </source>
</evidence>
<gene>
    <name evidence="2" type="ORF">SAMN06295885_2092</name>
</gene>
<name>A0A1X7NZQ1_9MICO</name>
<evidence type="ECO:0000313" key="3">
    <source>
        <dbReference type="Proteomes" id="UP000193711"/>
    </source>
</evidence>
<keyword evidence="2" id="KW-0418">Kinase</keyword>
<keyword evidence="3" id="KW-1185">Reference proteome</keyword>
<dbReference type="AlphaFoldDB" id="A0A1X7NZQ1"/>
<protein>
    <submittedName>
        <fullName evidence="2">Uridine kinase</fullName>
    </submittedName>
</protein>
<dbReference type="InterPro" id="IPR006083">
    <property type="entry name" value="PRK/URK"/>
</dbReference>
<proteinExistence type="predicted"/>
<organism evidence="2 3">
    <name type="scientific">Rathayibacter oskolensis</name>
    <dbReference type="NCBI Taxonomy" id="1891671"/>
    <lineage>
        <taxon>Bacteria</taxon>
        <taxon>Bacillati</taxon>
        <taxon>Actinomycetota</taxon>
        <taxon>Actinomycetes</taxon>
        <taxon>Micrococcales</taxon>
        <taxon>Microbacteriaceae</taxon>
        <taxon>Rathayibacter</taxon>
    </lineage>
</organism>
<dbReference type="GO" id="GO:0005524">
    <property type="term" value="F:ATP binding"/>
    <property type="evidence" value="ECO:0007669"/>
    <property type="project" value="InterPro"/>
</dbReference>
<accession>A0A1X7NZQ1</accession>
<dbReference type="EMBL" id="FXBM01000002">
    <property type="protein sequence ID" value="SMH42900.1"/>
    <property type="molecule type" value="Genomic_DNA"/>
</dbReference>
<dbReference type="SUPFAM" id="SSF52540">
    <property type="entry name" value="P-loop containing nucleoside triphosphate hydrolases"/>
    <property type="match status" value="1"/>
</dbReference>
<dbReference type="PANTHER" id="PTHR10285">
    <property type="entry name" value="URIDINE KINASE"/>
    <property type="match status" value="1"/>
</dbReference>
<reference evidence="3" key="1">
    <citation type="submission" date="2017-04" db="EMBL/GenBank/DDBJ databases">
        <authorList>
            <person name="Varghese N."/>
            <person name="Submissions S."/>
        </authorList>
    </citation>
    <scope>NUCLEOTIDE SEQUENCE [LARGE SCALE GENOMIC DNA]</scope>
    <source>
        <strain evidence="3">VKM Ac-2121</strain>
    </source>
</reference>
<dbReference type="GO" id="GO:0016301">
    <property type="term" value="F:kinase activity"/>
    <property type="evidence" value="ECO:0007669"/>
    <property type="project" value="UniProtKB-KW"/>
</dbReference>
<evidence type="ECO:0000259" key="1">
    <source>
        <dbReference type="Pfam" id="PF00485"/>
    </source>
</evidence>
<dbReference type="Proteomes" id="UP000193711">
    <property type="component" value="Unassembled WGS sequence"/>
</dbReference>
<dbReference type="Gene3D" id="3.40.50.300">
    <property type="entry name" value="P-loop containing nucleotide triphosphate hydrolases"/>
    <property type="match status" value="1"/>
</dbReference>
<sequence length="218" mass="24051">MVDAIVAAETGGARKMVAVDGIGASGKTTLARLLQDELGIRQPVVVVHADDFFNPVAVRRARGRYSPEGFWLDTYDLVEFERSALAPLRSGEDMFRPASFDREAGVARLARPVHAESSAVVIVEGTFLHRDELAEYWDYSIFLDVPFDVAAQRMQARAGAADALEERLLGRYFGAQRLYFEAAHPWVRASIILDNSSAGDPRVITAEESVARRDTPRA</sequence>
<dbReference type="STRING" id="1891671.SAMN06295885_2092"/>
<dbReference type="Pfam" id="PF00485">
    <property type="entry name" value="PRK"/>
    <property type="match status" value="1"/>
</dbReference>
<dbReference type="InterPro" id="IPR027417">
    <property type="entry name" value="P-loop_NTPase"/>
</dbReference>
<keyword evidence="2" id="KW-0808">Transferase</keyword>